<dbReference type="InterPro" id="IPR036104">
    <property type="entry name" value="BFN_sf"/>
</dbReference>
<evidence type="ECO:0000313" key="2">
    <source>
        <dbReference type="EMBL" id="QMV85251.1"/>
    </source>
</evidence>
<gene>
    <name evidence="2" type="ORF">HW450_00330</name>
</gene>
<dbReference type="Proteomes" id="UP000515570">
    <property type="component" value="Chromosome"/>
</dbReference>
<dbReference type="GO" id="GO:0004518">
    <property type="term" value="F:nuclease activity"/>
    <property type="evidence" value="ECO:0007669"/>
    <property type="project" value="InterPro"/>
</dbReference>
<keyword evidence="3" id="KW-1185">Reference proteome</keyword>
<dbReference type="Gene3D" id="3.10.690.10">
    <property type="entry name" value="Bifunctional nuclease domain"/>
    <property type="match status" value="1"/>
</dbReference>
<accession>A0A7G5FF60</accession>
<evidence type="ECO:0000259" key="1">
    <source>
        <dbReference type="PROSITE" id="PS51658"/>
    </source>
</evidence>
<protein>
    <submittedName>
        <fullName evidence="2">Bifunctional nuclease family protein</fullName>
    </submittedName>
</protein>
<dbReference type="EMBL" id="CP059833">
    <property type="protein sequence ID" value="QMV85251.1"/>
    <property type="molecule type" value="Genomic_DNA"/>
</dbReference>
<dbReference type="RefSeq" id="WP_182386071.1">
    <property type="nucleotide sequence ID" value="NZ_CP059833.1"/>
</dbReference>
<sequence>MNFVAVEYHGVTPIGPEMFPCVLLRWAQRDRVLPLWVAATAADELDIRDNGMPPRRPNAYDLLAESYAGRGGVTEIRIVSHHQGVFYANIMLDGGEEVDARASDAIVLARIIGAPIVVAEDVLTEASLFVAPADLASYFDVVIDSPAVGEQVPGDEQADADFEELMRSLGVSEDDLRGES</sequence>
<dbReference type="Pfam" id="PF02577">
    <property type="entry name" value="BFN_dom"/>
    <property type="match status" value="1"/>
</dbReference>
<dbReference type="PROSITE" id="PS51658">
    <property type="entry name" value="BFN"/>
    <property type="match status" value="1"/>
</dbReference>
<organism evidence="2 3">
    <name type="scientific">Corynebacterium hindlerae</name>
    <dbReference type="NCBI Taxonomy" id="699041"/>
    <lineage>
        <taxon>Bacteria</taxon>
        <taxon>Bacillati</taxon>
        <taxon>Actinomycetota</taxon>
        <taxon>Actinomycetes</taxon>
        <taxon>Mycobacteriales</taxon>
        <taxon>Corynebacteriaceae</taxon>
        <taxon>Corynebacterium</taxon>
    </lineage>
</organism>
<evidence type="ECO:0000313" key="3">
    <source>
        <dbReference type="Proteomes" id="UP000515570"/>
    </source>
</evidence>
<proteinExistence type="predicted"/>
<dbReference type="SUPFAM" id="SSF103256">
    <property type="entry name" value="Hypothetical protein TM0160"/>
    <property type="match status" value="1"/>
</dbReference>
<dbReference type="AlphaFoldDB" id="A0A7G5FF60"/>
<reference evidence="2 3" key="1">
    <citation type="submission" date="2020-07" db="EMBL/GenBank/DDBJ databases">
        <title>non toxigenic Corynebacterium sp. nov from a clinical source.</title>
        <authorList>
            <person name="Bernier A.-M."/>
            <person name="Bernard K."/>
        </authorList>
    </citation>
    <scope>NUCLEOTIDE SEQUENCE [LARGE SCALE GENOMIC DNA]</scope>
    <source>
        <strain evidence="3">NML 93-0612</strain>
    </source>
</reference>
<dbReference type="InterPro" id="IPR003729">
    <property type="entry name" value="Bi_nuclease_dom"/>
</dbReference>
<feature type="domain" description="BFN" evidence="1">
    <location>
        <begin position="3"/>
        <end position="130"/>
    </location>
</feature>
<name>A0A7G5FF60_9CORY</name>